<gene>
    <name evidence="5" type="ORF">C5B42_01630</name>
</gene>
<dbReference type="PRINTS" id="PR00332">
    <property type="entry name" value="HISTRIAD"/>
</dbReference>
<comment type="caution">
    <text evidence="5">The sequence shown here is derived from an EMBL/GenBank/DDBJ whole genome shotgun (WGS) entry which is preliminary data.</text>
</comment>
<dbReference type="SUPFAM" id="SSF54197">
    <property type="entry name" value="HIT-like"/>
    <property type="match status" value="1"/>
</dbReference>
<dbReference type="GO" id="GO:0003824">
    <property type="term" value="F:catalytic activity"/>
    <property type="evidence" value="ECO:0007669"/>
    <property type="project" value="InterPro"/>
</dbReference>
<evidence type="ECO:0000256" key="3">
    <source>
        <dbReference type="PROSITE-ProRule" id="PRU00464"/>
    </source>
</evidence>
<dbReference type="InterPro" id="IPR001310">
    <property type="entry name" value="Histidine_triad_HIT"/>
</dbReference>
<dbReference type="Gene3D" id="3.30.428.10">
    <property type="entry name" value="HIT-like"/>
    <property type="match status" value="1"/>
</dbReference>
<proteinExistence type="predicted"/>
<dbReference type="PANTHER" id="PTHR23089">
    <property type="entry name" value="HISTIDINE TRIAD HIT PROTEIN"/>
    <property type="match status" value="1"/>
</dbReference>
<evidence type="ECO:0000259" key="4">
    <source>
        <dbReference type="PROSITE" id="PS51084"/>
    </source>
</evidence>
<feature type="active site" description="Tele-AMP-histidine intermediate" evidence="1">
    <location>
        <position position="99"/>
    </location>
</feature>
<organism evidence="5 6">
    <name type="scientific">Candidatus Cerribacteria bacterium 'Amazon FNV 2010 28 9'</name>
    <dbReference type="NCBI Taxonomy" id="2081795"/>
    <lineage>
        <taxon>Bacteria</taxon>
        <taxon>Candidatus Cerribacteria</taxon>
    </lineage>
</organism>
<feature type="domain" description="HIT" evidence="4">
    <location>
        <begin position="6"/>
        <end position="113"/>
    </location>
</feature>
<dbReference type="InterPro" id="IPR011146">
    <property type="entry name" value="HIT-like"/>
</dbReference>
<dbReference type="AlphaFoldDB" id="A0A317JQZ8"/>
<dbReference type="Proteomes" id="UP000246104">
    <property type="component" value="Unassembled WGS sequence"/>
</dbReference>
<protein>
    <submittedName>
        <fullName evidence="5">Histidine triad nucleotide-binding protein</fullName>
    </submittedName>
</protein>
<dbReference type="CDD" id="cd01276">
    <property type="entry name" value="PKCI_related"/>
    <property type="match status" value="1"/>
</dbReference>
<evidence type="ECO:0000313" key="6">
    <source>
        <dbReference type="Proteomes" id="UP000246104"/>
    </source>
</evidence>
<dbReference type="Pfam" id="PF01230">
    <property type="entry name" value="HIT"/>
    <property type="match status" value="1"/>
</dbReference>
<dbReference type="InterPro" id="IPR036265">
    <property type="entry name" value="HIT-like_sf"/>
</dbReference>
<accession>A0A317JQZ8</accession>
<sequence>MPNDSIFTKIINRELPSTIQYEDDEFIAINDIHPSAPVHVLVIPKKPYETLEQVDMSDEHFHAKLLLIARKVAQKMGIADNYKLVMNVGKGVQLVHHIHMHVMGGWKNVEDGQ</sequence>
<evidence type="ECO:0000256" key="1">
    <source>
        <dbReference type="PIRSR" id="PIRSR601310-1"/>
    </source>
</evidence>
<dbReference type="PROSITE" id="PS51084">
    <property type="entry name" value="HIT_2"/>
    <property type="match status" value="1"/>
</dbReference>
<dbReference type="EMBL" id="PSRQ01000022">
    <property type="protein sequence ID" value="PWU23865.1"/>
    <property type="molecule type" value="Genomic_DNA"/>
</dbReference>
<reference evidence="5 6" key="1">
    <citation type="submission" date="2018-02" db="EMBL/GenBank/DDBJ databases">
        <title>Genomic Reconstructions from Amazon Rainforest and Pasture Soil Reveal Novel Insights into the Physiology of Candidate Phyla in Tropical Sites.</title>
        <authorList>
            <person name="Kroeger M.E."/>
            <person name="Delmont T."/>
            <person name="Eren A.M."/>
            <person name="Guo J."/>
            <person name="Meyer K.M."/>
            <person name="Khan K."/>
            <person name="Rodrigues J.L.M."/>
            <person name="Bohannan B.J.M."/>
            <person name="Tringe S."/>
            <person name="Borges C.D."/>
            <person name="Tiedje J."/>
            <person name="Tsai S.M."/>
            <person name="Nusslein K."/>
        </authorList>
    </citation>
    <scope>NUCLEOTIDE SEQUENCE [LARGE SCALE GENOMIC DNA]</scope>
    <source>
        <strain evidence="5">Amazon FNV 2010 28 9</strain>
    </source>
</reference>
<name>A0A317JQZ8_9BACT</name>
<evidence type="ECO:0000313" key="5">
    <source>
        <dbReference type="EMBL" id="PWU23865.1"/>
    </source>
</evidence>
<feature type="short sequence motif" description="Histidine triad motif" evidence="2 3">
    <location>
        <begin position="97"/>
        <end position="101"/>
    </location>
</feature>
<evidence type="ECO:0000256" key="2">
    <source>
        <dbReference type="PIRSR" id="PIRSR601310-3"/>
    </source>
</evidence>